<dbReference type="EMBL" id="HBIJ01021687">
    <property type="protein sequence ID" value="CAE0373256.1"/>
    <property type="molecule type" value="Transcribed_RNA"/>
</dbReference>
<evidence type="ECO:0000313" key="3">
    <source>
        <dbReference type="EMBL" id="CAE0373259.1"/>
    </source>
</evidence>
<organism evidence="2">
    <name type="scientific">Aureoumbra lagunensis</name>
    <dbReference type="NCBI Taxonomy" id="44058"/>
    <lineage>
        <taxon>Eukaryota</taxon>
        <taxon>Sar</taxon>
        <taxon>Stramenopiles</taxon>
        <taxon>Ochrophyta</taxon>
        <taxon>Pelagophyceae</taxon>
        <taxon>Pelagomonadales</taxon>
        <taxon>Aureoumbra</taxon>
    </lineage>
</organism>
<evidence type="ECO:0000313" key="2">
    <source>
        <dbReference type="EMBL" id="CAE0373256.1"/>
    </source>
</evidence>
<protein>
    <submittedName>
        <fullName evidence="2">Uncharacterized protein</fullName>
    </submittedName>
</protein>
<dbReference type="AlphaFoldDB" id="A0A6S8F6Q4"/>
<proteinExistence type="predicted"/>
<accession>A0A6S8F6Q4</accession>
<gene>
    <name evidence="2" type="ORF">ALAG00032_LOCUS14057</name>
    <name evidence="3" type="ORF">ALAG00032_LOCUS14060</name>
</gene>
<dbReference type="EMBL" id="HBIJ01021692">
    <property type="protein sequence ID" value="CAE0373259.1"/>
    <property type="molecule type" value="Transcribed_RNA"/>
</dbReference>
<feature type="region of interest" description="Disordered" evidence="1">
    <location>
        <begin position="195"/>
        <end position="216"/>
    </location>
</feature>
<reference evidence="2" key="1">
    <citation type="submission" date="2021-01" db="EMBL/GenBank/DDBJ databases">
        <authorList>
            <person name="Corre E."/>
            <person name="Pelletier E."/>
            <person name="Niang G."/>
            <person name="Scheremetjew M."/>
            <person name="Finn R."/>
            <person name="Kale V."/>
            <person name="Holt S."/>
            <person name="Cochrane G."/>
            <person name="Meng A."/>
            <person name="Brown T."/>
            <person name="Cohen L."/>
        </authorList>
    </citation>
    <scope>NUCLEOTIDE SEQUENCE</scope>
    <source>
        <strain evidence="2">CCMP1510</strain>
    </source>
</reference>
<name>A0A6S8F6Q4_9STRA</name>
<evidence type="ECO:0000256" key="1">
    <source>
        <dbReference type="SAM" id="MobiDB-lite"/>
    </source>
</evidence>
<sequence>MEAALMSKISAGGGDVVLSLSVLPKDALSEIGSFALLTKDSYVLSWSRAKAWTWILEAGMDVYRDIIKKNSSAKRWKKREEALRALVTFAGNRAFDDIIFRLQTDRLQCMKKISLEFIVKMAPNNNKENIAKILADCYVADSKQYDFRSALIEACGTLAQKYDEFKKLLEIEFSLRNIFPLPWLIPKIEKPSVLSMSKTESSNKRRREVKEEETTHNYSKNEDRLLLPIIIQDEASNRDFLHRPRSRFHEIRTQFQRENVASFFAPSTTYCIDPNANTFCGDDDDDYYSPNMDAPLSAQVDTLADTNLFLDEERFSNDLDDIDFLFHKNPQKYRR</sequence>
<dbReference type="SUPFAM" id="SSF48371">
    <property type="entry name" value="ARM repeat"/>
    <property type="match status" value="1"/>
</dbReference>
<dbReference type="InterPro" id="IPR016024">
    <property type="entry name" value="ARM-type_fold"/>
</dbReference>